<protein>
    <submittedName>
        <fullName evidence="1">Uncharacterized protein</fullName>
    </submittedName>
</protein>
<sequence length="166" mass="18954">MLRFLSVPYPKDMPADVAKVSRWALHTSNLGVVKEYLEQYPCIMDEPSFQERKPFTDEVPISDATKRIYSFVVPQALVVAFEASIEDFNMAKRAEEDKRRAKQDRDKKTEQKLSNKVVMDLTSDAITPPTIATIDLVVWIRKGLKPFSRYEVITSPCSAYNCTDNA</sequence>
<reference evidence="1" key="1">
    <citation type="submission" date="2021-02" db="EMBL/GenBank/DDBJ databases">
        <authorList>
            <person name="Palmer J.M."/>
        </authorList>
    </citation>
    <scope>NUCLEOTIDE SEQUENCE</scope>
    <source>
        <strain evidence="1">SCRP734</strain>
    </source>
</reference>
<name>A0A8T1V4U2_9STRA</name>
<dbReference type="EMBL" id="JAGDFM010000866">
    <property type="protein sequence ID" value="KAG7375956.1"/>
    <property type="molecule type" value="Genomic_DNA"/>
</dbReference>
<accession>A0A8T1V4U2</accession>
<dbReference type="Proteomes" id="UP000694044">
    <property type="component" value="Unassembled WGS sequence"/>
</dbReference>
<comment type="caution">
    <text evidence="1">The sequence shown here is derived from an EMBL/GenBank/DDBJ whole genome shotgun (WGS) entry which is preliminary data.</text>
</comment>
<keyword evidence="2" id="KW-1185">Reference proteome</keyword>
<evidence type="ECO:0000313" key="1">
    <source>
        <dbReference type="EMBL" id="KAG7375956.1"/>
    </source>
</evidence>
<proteinExistence type="predicted"/>
<dbReference type="AlphaFoldDB" id="A0A8T1V4U2"/>
<organism evidence="1 2">
    <name type="scientific">Phytophthora pseudosyringae</name>
    <dbReference type="NCBI Taxonomy" id="221518"/>
    <lineage>
        <taxon>Eukaryota</taxon>
        <taxon>Sar</taxon>
        <taxon>Stramenopiles</taxon>
        <taxon>Oomycota</taxon>
        <taxon>Peronosporomycetes</taxon>
        <taxon>Peronosporales</taxon>
        <taxon>Peronosporaceae</taxon>
        <taxon>Phytophthora</taxon>
    </lineage>
</organism>
<gene>
    <name evidence="1" type="ORF">PHYPSEUDO_014785</name>
</gene>
<evidence type="ECO:0000313" key="2">
    <source>
        <dbReference type="Proteomes" id="UP000694044"/>
    </source>
</evidence>